<keyword evidence="7" id="KW-0482">Metalloprotease</keyword>
<comment type="cofactor">
    <cofactor evidence="1">
        <name>Zn(2+)</name>
        <dbReference type="ChEBI" id="CHEBI:29105"/>
    </cofactor>
</comment>
<evidence type="ECO:0008006" key="12">
    <source>
        <dbReference type="Google" id="ProtNLM"/>
    </source>
</evidence>
<protein>
    <recommendedName>
        <fullName evidence="12">Peptidase M13</fullName>
    </recommendedName>
</protein>
<dbReference type="CDD" id="cd08662">
    <property type="entry name" value="M13"/>
    <property type="match status" value="1"/>
</dbReference>
<dbReference type="PRINTS" id="PR00786">
    <property type="entry name" value="NEPRILYSIN"/>
</dbReference>
<organism evidence="10 11">
    <name type="scientific">Enterococcus sulfureus ATCC 49903</name>
    <dbReference type="NCBI Taxonomy" id="1140003"/>
    <lineage>
        <taxon>Bacteria</taxon>
        <taxon>Bacillati</taxon>
        <taxon>Bacillota</taxon>
        <taxon>Bacilli</taxon>
        <taxon>Lactobacillales</taxon>
        <taxon>Enterococcaceae</taxon>
        <taxon>Enterococcus</taxon>
    </lineage>
</organism>
<evidence type="ECO:0000256" key="3">
    <source>
        <dbReference type="ARBA" id="ARBA00022670"/>
    </source>
</evidence>
<dbReference type="GO" id="GO:0004222">
    <property type="term" value="F:metalloendopeptidase activity"/>
    <property type="evidence" value="ECO:0007669"/>
    <property type="project" value="InterPro"/>
</dbReference>
<keyword evidence="3" id="KW-0645">Protease</keyword>
<evidence type="ECO:0000256" key="6">
    <source>
        <dbReference type="ARBA" id="ARBA00022833"/>
    </source>
</evidence>
<evidence type="ECO:0000256" key="5">
    <source>
        <dbReference type="ARBA" id="ARBA00022801"/>
    </source>
</evidence>
<name>S0L7T8_9ENTE</name>
<dbReference type="RefSeq" id="WP_016184919.1">
    <property type="nucleotide sequence ID" value="NZ_ASWO01000001.1"/>
</dbReference>
<keyword evidence="5" id="KW-0378">Hydrolase</keyword>
<dbReference type="EMBL" id="ASWO01000001">
    <property type="protein sequence ID" value="EOT87367.1"/>
    <property type="molecule type" value="Genomic_DNA"/>
</dbReference>
<gene>
    <name evidence="10" type="ORF">I573_00423</name>
</gene>
<dbReference type="OrthoDB" id="9775677at2"/>
<proteinExistence type="inferred from homology"/>
<dbReference type="Pfam" id="PF05649">
    <property type="entry name" value="Peptidase_M13_N"/>
    <property type="match status" value="1"/>
</dbReference>
<dbReference type="Proteomes" id="UP000015961">
    <property type="component" value="Unassembled WGS sequence"/>
</dbReference>
<evidence type="ECO:0000313" key="10">
    <source>
        <dbReference type="EMBL" id="EOT87367.1"/>
    </source>
</evidence>
<evidence type="ECO:0000256" key="2">
    <source>
        <dbReference type="ARBA" id="ARBA00007357"/>
    </source>
</evidence>
<evidence type="ECO:0000256" key="1">
    <source>
        <dbReference type="ARBA" id="ARBA00001947"/>
    </source>
</evidence>
<reference evidence="10 11" key="1">
    <citation type="submission" date="2013-03" db="EMBL/GenBank/DDBJ databases">
        <title>The Genome Sequence of Enterococcus sulfureus ATCC_49903 (PacBio/Illumina hybrid assembly).</title>
        <authorList>
            <consortium name="The Broad Institute Genomics Platform"/>
            <consortium name="The Broad Institute Genome Sequencing Center for Infectious Disease"/>
            <person name="Earl A."/>
            <person name="Russ C."/>
            <person name="Gilmore M."/>
            <person name="Surin D."/>
            <person name="Walker B."/>
            <person name="Young S."/>
            <person name="Zeng Q."/>
            <person name="Gargeya S."/>
            <person name="Fitzgerald M."/>
            <person name="Haas B."/>
            <person name="Abouelleil A."/>
            <person name="Allen A.W."/>
            <person name="Alvarado L."/>
            <person name="Arachchi H.M."/>
            <person name="Berlin A.M."/>
            <person name="Chapman S.B."/>
            <person name="Gainer-Dewar J."/>
            <person name="Goldberg J."/>
            <person name="Griggs A."/>
            <person name="Gujja S."/>
            <person name="Hansen M."/>
            <person name="Howarth C."/>
            <person name="Imamovic A."/>
            <person name="Ireland A."/>
            <person name="Larimer J."/>
            <person name="McCowan C."/>
            <person name="Murphy C."/>
            <person name="Pearson M."/>
            <person name="Poon T.W."/>
            <person name="Priest M."/>
            <person name="Roberts A."/>
            <person name="Saif S."/>
            <person name="Shea T."/>
            <person name="Sisk P."/>
            <person name="Sykes S."/>
            <person name="Wortman J."/>
            <person name="Nusbaum C."/>
            <person name="Birren B."/>
        </authorList>
    </citation>
    <scope>NUCLEOTIDE SEQUENCE [LARGE SCALE GENOMIC DNA]</scope>
    <source>
        <strain evidence="10 11">ATCC 49903</strain>
    </source>
</reference>
<evidence type="ECO:0000256" key="4">
    <source>
        <dbReference type="ARBA" id="ARBA00022723"/>
    </source>
</evidence>
<evidence type="ECO:0000256" key="7">
    <source>
        <dbReference type="ARBA" id="ARBA00023049"/>
    </source>
</evidence>
<dbReference type="STRING" id="1140003.OMY_00428"/>
<dbReference type="InterPro" id="IPR018497">
    <property type="entry name" value="Peptidase_M13_C"/>
</dbReference>
<comment type="caution">
    <text evidence="10">The sequence shown here is derived from an EMBL/GenBank/DDBJ whole genome shotgun (WGS) entry which is preliminary data.</text>
</comment>
<dbReference type="Gene3D" id="1.10.1380.10">
    <property type="entry name" value="Neutral endopeptidase , domain2"/>
    <property type="match status" value="1"/>
</dbReference>
<evidence type="ECO:0000259" key="8">
    <source>
        <dbReference type="Pfam" id="PF01431"/>
    </source>
</evidence>
<dbReference type="PATRIC" id="fig|1140003.3.peg.423"/>
<dbReference type="Pfam" id="PF01431">
    <property type="entry name" value="Peptidase_M13"/>
    <property type="match status" value="1"/>
</dbReference>
<dbReference type="AlphaFoldDB" id="S0L7T8"/>
<dbReference type="PANTHER" id="PTHR11733">
    <property type="entry name" value="ZINC METALLOPROTEASE FAMILY M13 NEPRILYSIN-RELATED"/>
    <property type="match status" value="1"/>
</dbReference>
<dbReference type="eggNOG" id="COG3590">
    <property type="taxonomic scope" value="Bacteria"/>
</dbReference>
<dbReference type="PROSITE" id="PS51885">
    <property type="entry name" value="NEPRILYSIN"/>
    <property type="match status" value="1"/>
</dbReference>
<comment type="similarity">
    <text evidence="2">Belongs to the peptidase M13 family.</text>
</comment>
<evidence type="ECO:0000313" key="11">
    <source>
        <dbReference type="Proteomes" id="UP000015961"/>
    </source>
</evidence>
<dbReference type="GO" id="GO:0005886">
    <property type="term" value="C:plasma membrane"/>
    <property type="evidence" value="ECO:0007669"/>
    <property type="project" value="TreeGrafter"/>
</dbReference>
<dbReference type="SUPFAM" id="SSF55486">
    <property type="entry name" value="Metalloproteases ('zincins'), catalytic domain"/>
    <property type="match status" value="1"/>
</dbReference>
<keyword evidence="4" id="KW-0479">Metal-binding</keyword>
<keyword evidence="11" id="KW-1185">Reference proteome</keyword>
<dbReference type="InterPro" id="IPR042089">
    <property type="entry name" value="Peptidase_M13_dom_2"/>
</dbReference>
<feature type="domain" description="Peptidase M13 N-terminal" evidence="9">
    <location>
        <begin position="6"/>
        <end position="384"/>
    </location>
</feature>
<keyword evidence="6" id="KW-0862">Zinc</keyword>
<dbReference type="Gene3D" id="3.40.390.10">
    <property type="entry name" value="Collagenase (Catalytic Domain)"/>
    <property type="match status" value="1"/>
</dbReference>
<evidence type="ECO:0000259" key="9">
    <source>
        <dbReference type="Pfam" id="PF05649"/>
    </source>
</evidence>
<dbReference type="GO" id="GO:0016485">
    <property type="term" value="P:protein processing"/>
    <property type="evidence" value="ECO:0007669"/>
    <property type="project" value="TreeGrafter"/>
</dbReference>
<sequence>MTRRAQDDFYDYVNGEWLETATIPEDKPSTGGFQDLVTTIEENLMTQFEEWAKNKETIPNPHIKKAVDYYELANDQTRRDTRGTEPLKEYLQVITTIDSFETLNEQLYDLSLANITLPFDFDVMADMKQTTQHALYLSPASLILPDKTYYEEDNEQAMVMLQEFFEMSVALMQHLGHTRAQSEAIVEQAMAFDKALVPFVQSAEERADYSLMYNPRSIEVIKHYSERFDLKQLAERLVDTNLDTVIVTEPTYFENFAAFTESDHLPLLRSWMYLMTALRYTEYLSDEIRILGGRYQRFLSGIKEAKSFEKSAYQLAFSQFSAAVGDVYAKTYFGPEAKADVEHMVATMIDVYKKRLENNTWLSDTTRQLAIKKLDHIGVHVGYPETLPKLYDRLIVTSKSEGGEFFENVLTLSKIRTLAHFEKYQEPVDRSEWGMSPATVNAYYSGLMNIIVFPAAILQAPFYSLEQSSSANYGGIGAVIAHEISHAFDNNGAKFDENGNLSNWWTEEDLTQFKTLAKQMIEEFDGLPFAEGKVNGTLTVSENIADAGGLSCALEAAKRETDVNLEDFFVNWAKIWRTKATLAYQQLLLNVDVHGPAKLRANIQVQNLDDFYEVFEVTENDPMYRAPEKRVHIW</sequence>
<accession>S0L7T8</accession>
<dbReference type="InterPro" id="IPR008753">
    <property type="entry name" value="Peptidase_M13_N"/>
</dbReference>
<feature type="domain" description="Peptidase M13 C-terminal" evidence="8">
    <location>
        <begin position="441"/>
        <end position="631"/>
    </location>
</feature>
<dbReference type="PANTHER" id="PTHR11733:SF167">
    <property type="entry name" value="FI17812P1-RELATED"/>
    <property type="match status" value="1"/>
</dbReference>
<dbReference type="GO" id="GO:0046872">
    <property type="term" value="F:metal ion binding"/>
    <property type="evidence" value="ECO:0007669"/>
    <property type="project" value="UniProtKB-KW"/>
</dbReference>
<dbReference type="InterPro" id="IPR024079">
    <property type="entry name" value="MetalloPept_cat_dom_sf"/>
</dbReference>
<dbReference type="InterPro" id="IPR000718">
    <property type="entry name" value="Peptidase_M13"/>
</dbReference>